<feature type="compositionally biased region" description="Acidic residues" evidence="1">
    <location>
        <begin position="237"/>
        <end position="249"/>
    </location>
</feature>
<dbReference type="EMBL" id="JBBCAQ010000014">
    <property type="protein sequence ID" value="KAK7598097.1"/>
    <property type="molecule type" value="Genomic_DNA"/>
</dbReference>
<feature type="region of interest" description="Disordered" evidence="1">
    <location>
        <begin position="217"/>
        <end position="249"/>
    </location>
</feature>
<dbReference type="Proteomes" id="UP001367676">
    <property type="component" value="Unassembled WGS sequence"/>
</dbReference>
<evidence type="ECO:0000313" key="3">
    <source>
        <dbReference type="Proteomes" id="UP001367676"/>
    </source>
</evidence>
<sequence>MLIVAIQFSQIFAAPAEDVVGDDEDVSFSPGQVAEESKSDIFSTQSEPNPTEDGNDRQSSQYNESRDDEDEYGAQRTEEDTRADNSANEHLSHMLTQKQEFAILHQVPEFTNIIRAMEQLPDGVYGELKNFLESTVPRMPDGNLFTQHFKNAAILVQMFERLVQIARNGGTASQGENEDLFNQIHQAAPEMKKEMNDFNRFIEYAQPRFANLGTTMTAEPEKTDSATGGVTLPVERDDQEGFANDFDDQ</sequence>
<proteinExistence type="predicted"/>
<protein>
    <submittedName>
        <fullName evidence="2">Uncharacterized protein</fullName>
    </submittedName>
</protein>
<feature type="compositionally biased region" description="Polar residues" evidence="1">
    <location>
        <begin position="40"/>
        <end position="49"/>
    </location>
</feature>
<evidence type="ECO:0000313" key="2">
    <source>
        <dbReference type="EMBL" id="KAK7598097.1"/>
    </source>
</evidence>
<organism evidence="2 3">
    <name type="scientific">Parthenolecanium corni</name>
    <dbReference type="NCBI Taxonomy" id="536013"/>
    <lineage>
        <taxon>Eukaryota</taxon>
        <taxon>Metazoa</taxon>
        <taxon>Ecdysozoa</taxon>
        <taxon>Arthropoda</taxon>
        <taxon>Hexapoda</taxon>
        <taxon>Insecta</taxon>
        <taxon>Pterygota</taxon>
        <taxon>Neoptera</taxon>
        <taxon>Paraneoptera</taxon>
        <taxon>Hemiptera</taxon>
        <taxon>Sternorrhyncha</taxon>
        <taxon>Coccoidea</taxon>
        <taxon>Coccidae</taxon>
        <taxon>Parthenolecanium</taxon>
    </lineage>
</organism>
<comment type="caution">
    <text evidence="2">The sequence shown here is derived from an EMBL/GenBank/DDBJ whole genome shotgun (WGS) entry which is preliminary data.</text>
</comment>
<name>A0AAN9TPA7_9HEMI</name>
<gene>
    <name evidence="2" type="ORF">V9T40_006332</name>
</gene>
<dbReference type="AlphaFoldDB" id="A0AAN9TPA7"/>
<reference evidence="2 3" key="1">
    <citation type="submission" date="2024-03" db="EMBL/GenBank/DDBJ databases">
        <title>Adaptation during the transition from Ophiocordyceps entomopathogen to insect associate is accompanied by gene loss and intensified selection.</title>
        <authorList>
            <person name="Ward C.M."/>
            <person name="Onetto C.A."/>
            <person name="Borneman A.R."/>
        </authorList>
    </citation>
    <scope>NUCLEOTIDE SEQUENCE [LARGE SCALE GENOMIC DNA]</scope>
    <source>
        <strain evidence="2">AWRI1</strain>
        <tissue evidence="2">Single Adult Female</tissue>
    </source>
</reference>
<feature type="region of interest" description="Disordered" evidence="1">
    <location>
        <begin position="16"/>
        <end position="86"/>
    </location>
</feature>
<accession>A0AAN9TPA7</accession>
<keyword evidence="3" id="KW-1185">Reference proteome</keyword>
<evidence type="ECO:0000256" key="1">
    <source>
        <dbReference type="SAM" id="MobiDB-lite"/>
    </source>
</evidence>